<feature type="non-terminal residue" evidence="7">
    <location>
        <position position="222"/>
    </location>
</feature>
<feature type="domain" description="Peptidase S1" evidence="6">
    <location>
        <begin position="17"/>
        <end position="222"/>
    </location>
</feature>
<dbReference type="GO" id="GO:0006508">
    <property type="term" value="P:proteolysis"/>
    <property type="evidence" value="ECO:0007669"/>
    <property type="project" value="UniProtKB-KW"/>
</dbReference>
<dbReference type="GO" id="GO:0004252">
    <property type="term" value="F:serine-type endopeptidase activity"/>
    <property type="evidence" value="ECO:0007669"/>
    <property type="project" value="InterPro"/>
</dbReference>
<evidence type="ECO:0000256" key="2">
    <source>
        <dbReference type="ARBA" id="ARBA00022670"/>
    </source>
</evidence>
<evidence type="ECO:0000256" key="4">
    <source>
        <dbReference type="ARBA" id="ARBA00023157"/>
    </source>
</evidence>
<accession>A0A1L9TMS5</accession>
<dbReference type="STRING" id="1036612.A0A1L9TMS5"/>
<dbReference type="InterPro" id="IPR018114">
    <property type="entry name" value="TRYPSIN_HIS"/>
</dbReference>
<keyword evidence="3 5" id="KW-0378">Hydrolase</keyword>
<reference evidence="8" key="1">
    <citation type="journal article" date="2017" name="Genome Biol.">
        <title>Comparative genomics reveals high biological diversity and specific adaptations in the industrially and medically important fungal genus Aspergillus.</title>
        <authorList>
            <person name="de Vries R.P."/>
            <person name="Riley R."/>
            <person name="Wiebenga A."/>
            <person name="Aguilar-Osorio G."/>
            <person name="Amillis S."/>
            <person name="Uchima C.A."/>
            <person name="Anderluh G."/>
            <person name="Asadollahi M."/>
            <person name="Askin M."/>
            <person name="Barry K."/>
            <person name="Battaglia E."/>
            <person name="Bayram O."/>
            <person name="Benocci T."/>
            <person name="Braus-Stromeyer S.A."/>
            <person name="Caldana C."/>
            <person name="Canovas D."/>
            <person name="Cerqueira G.C."/>
            <person name="Chen F."/>
            <person name="Chen W."/>
            <person name="Choi C."/>
            <person name="Clum A."/>
            <person name="Dos Santos R.A."/>
            <person name="Damasio A.R."/>
            <person name="Diallinas G."/>
            <person name="Emri T."/>
            <person name="Fekete E."/>
            <person name="Flipphi M."/>
            <person name="Freyberg S."/>
            <person name="Gallo A."/>
            <person name="Gournas C."/>
            <person name="Habgood R."/>
            <person name="Hainaut M."/>
            <person name="Harispe M.L."/>
            <person name="Henrissat B."/>
            <person name="Hilden K.S."/>
            <person name="Hope R."/>
            <person name="Hossain A."/>
            <person name="Karabika E."/>
            <person name="Karaffa L."/>
            <person name="Karanyi Z."/>
            <person name="Krasevec N."/>
            <person name="Kuo A."/>
            <person name="Kusch H."/>
            <person name="LaButti K."/>
            <person name="Lagendijk E.L."/>
            <person name="Lapidus A."/>
            <person name="Levasseur A."/>
            <person name="Lindquist E."/>
            <person name="Lipzen A."/>
            <person name="Logrieco A.F."/>
            <person name="MacCabe A."/>
            <person name="Maekelae M.R."/>
            <person name="Malavazi I."/>
            <person name="Melin P."/>
            <person name="Meyer V."/>
            <person name="Mielnichuk N."/>
            <person name="Miskei M."/>
            <person name="Molnar A.P."/>
            <person name="Mule G."/>
            <person name="Ngan C.Y."/>
            <person name="Orejas M."/>
            <person name="Orosz E."/>
            <person name="Ouedraogo J.P."/>
            <person name="Overkamp K.M."/>
            <person name="Park H.-S."/>
            <person name="Perrone G."/>
            <person name="Piumi F."/>
            <person name="Punt P.J."/>
            <person name="Ram A.F."/>
            <person name="Ramon A."/>
            <person name="Rauscher S."/>
            <person name="Record E."/>
            <person name="Riano-Pachon D.M."/>
            <person name="Robert V."/>
            <person name="Roehrig J."/>
            <person name="Ruller R."/>
            <person name="Salamov A."/>
            <person name="Salih N.S."/>
            <person name="Samson R.A."/>
            <person name="Sandor E."/>
            <person name="Sanguinetti M."/>
            <person name="Schuetze T."/>
            <person name="Sepcic K."/>
            <person name="Shelest E."/>
            <person name="Sherlock G."/>
            <person name="Sophianopoulou V."/>
            <person name="Squina F.M."/>
            <person name="Sun H."/>
            <person name="Susca A."/>
            <person name="Todd R.B."/>
            <person name="Tsang A."/>
            <person name="Unkles S.E."/>
            <person name="van de Wiele N."/>
            <person name="van Rossen-Uffink D."/>
            <person name="Oliveira J.V."/>
            <person name="Vesth T.C."/>
            <person name="Visser J."/>
            <person name="Yu J.-H."/>
            <person name="Zhou M."/>
            <person name="Andersen M.R."/>
            <person name="Archer D.B."/>
            <person name="Baker S.E."/>
            <person name="Benoit I."/>
            <person name="Brakhage A.A."/>
            <person name="Braus G.H."/>
            <person name="Fischer R."/>
            <person name="Frisvad J.C."/>
            <person name="Goldman G.H."/>
            <person name="Houbraken J."/>
            <person name="Oakley B."/>
            <person name="Pocsi I."/>
            <person name="Scazzocchio C."/>
            <person name="Seiboth B."/>
            <person name="vanKuyk P.A."/>
            <person name="Wortman J."/>
            <person name="Dyer P.S."/>
            <person name="Grigoriev I.V."/>
        </authorList>
    </citation>
    <scope>NUCLEOTIDE SEQUENCE [LARGE SCALE GENOMIC DNA]</scope>
    <source>
        <strain evidence="8">CBS 593.65</strain>
    </source>
</reference>
<protein>
    <recommendedName>
        <fullName evidence="6">Peptidase S1 domain-containing protein</fullName>
    </recommendedName>
</protein>
<dbReference type="OrthoDB" id="6380398at2759"/>
<keyword evidence="2 5" id="KW-0645">Protease</keyword>
<dbReference type="PROSITE" id="PS50240">
    <property type="entry name" value="TRYPSIN_DOM"/>
    <property type="match status" value="1"/>
</dbReference>
<dbReference type="InterPro" id="IPR050430">
    <property type="entry name" value="Peptidase_S1"/>
</dbReference>
<organism evidence="7 8">
    <name type="scientific">Aspergillus sydowii CBS 593.65</name>
    <dbReference type="NCBI Taxonomy" id="1036612"/>
    <lineage>
        <taxon>Eukaryota</taxon>
        <taxon>Fungi</taxon>
        <taxon>Dikarya</taxon>
        <taxon>Ascomycota</taxon>
        <taxon>Pezizomycotina</taxon>
        <taxon>Eurotiomycetes</taxon>
        <taxon>Eurotiomycetidae</taxon>
        <taxon>Eurotiales</taxon>
        <taxon>Aspergillaceae</taxon>
        <taxon>Aspergillus</taxon>
        <taxon>Aspergillus subgen. Nidulantes</taxon>
    </lineage>
</organism>
<dbReference type="RefSeq" id="XP_040704399.1">
    <property type="nucleotide sequence ID" value="XM_040840423.1"/>
</dbReference>
<keyword evidence="8" id="KW-1185">Reference proteome</keyword>
<sequence>SLLSLLSLNTVAAHEAIVGGHPTTAENYPYQASLEHLGQHVCGGSILNEMTILTAAHCTYEYPNNLTIRAGTSTIGHGGGVYQLSKVTQHPNFDPETGDYDISVLTLSSDITLGPSVRPITLSSATLQPGINCTATGWGFDRENGKVSDQLQAVELETVSRAECRNDYQGIVPITDRMMCTYTPGKDTCQGDSGGPLVYGGVQVGIVGFGLGCARPGYPGVY</sequence>
<evidence type="ECO:0000259" key="6">
    <source>
        <dbReference type="PROSITE" id="PS50240"/>
    </source>
</evidence>
<feature type="non-terminal residue" evidence="7">
    <location>
        <position position="1"/>
    </location>
</feature>
<dbReference type="AlphaFoldDB" id="A0A1L9TMS5"/>
<dbReference type="PANTHER" id="PTHR24276">
    <property type="entry name" value="POLYSERASE-RELATED"/>
    <property type="match status" value="1"/>
</dbReference>
<gene>
    <name evidence="7" type="ORF">ASPSYDRAFT_121615</name>
</gene>
<keyword evidence="5" id="KW-0720">Serine protease</keyword>
<dbReference type="FunFam" id="2.40.10.10:FF:000034">
    <property type="entry name" value="Eupolytin"/>
    <property type="match status" value="1"/>
</dbReference>
<keyword evidence="4" id="KW-1015">Disulfide bond</keyword>
<dbReference type="EMBL" id="KV878584">
    <property type="protein sequence ID" value="OJJ60593.1"/>
    <property type="molecule type" value="Genomic_DNA"/>
</dbReference>
<evidence type="ECO:0000256" key="1">
    <source>
        <dbReference type="ARBA" id="ARBA00007664"/>
    </source>
</evidence>
<dbReference type="SMART" id="SM00020">
    <property type="entry name" value="Tryp_SPc"/>
    <property type="match status" value="1"/>
</dbReference>
<evidence type="ECO:0000256" key="3">
    <source>
        <dbReference type="ARBA" id="ARBA00022801"/>
    </source>
</evidence>
<dbReference type="PROSITE" id="PS00134">
    <property type="entry name" value="TRYPSIN_HIS"/>
    <property type="match status" value="1"/>
</dbReference>
<dbReference type="PANTHER" id="PTHR24276:SF91">
    <property type="entry name" value="AT26814P-RELATED"/>
    <property type="match status" value="1"/>
</dbReference>
<dbReference type="InterPro" id="IPR001254">
    <property type="entry name" value="Trypsin_dom"/>
</dbReference>
<dbReference type="Pfam" id="PF00089">
    <property type="entry name" value="Trypsin"/>
    <property type="match status" value="1"/>
</dbReference>
<dbReference type="GeneID" id="63756496"/>
<evidence type="ECO:0000313" key="7">
    <source>
        <dbReference type="EMBL" id="OJJ60593.1"/>
    </source>
</evidence>
<name>A0A1L9TMS5_9EURO</name>
<evidence type="ECO:0000313" key="8">
    <source>
        <dbReference type="Proteomes" id="UP000184356"/>
    </source>
</evidence>
<comment type="similarity">
    <text evidence="1">Belongs to the peptidase S1 family.</text>
</comment>
<dbReference type="Proteomes" id="UP000184356">
    <property type="component" value="Unassembled WGS sequence"/>
</dbReference>
<dbReference type="PRINTS" id="PR00722">
    <property type="entry name" value="CHYMOTRYPSIN"/>
</dbReference>
<proteinExistence type="inferred from homology"/>
<dbReference type="VEuPathDB" id="FungiDB:ASPSYDRAFT_121615"/>
<dbReference type="InterPro" id="IPR001314">
    <property type="entry name" value="Peptidase_S1A"/>
</dbReference>
<dbReference type="PROSITE" id="PS00135">
    <property type="entry name" value="TRYPSIN_SER"/>
    <property type="match status" value="1"/>
</dbReference>
<evidence type="ECO:0000256" key="5">
    <source>
        <dbReference type="RuleBase" id="RU363034"/>
    </source>
</evidence>
<dbReference type="Gene3D" id="2.40.10.10">
    <property type="entry name" value="Trypsin-like serine proteases"/>
    <property type="match status" value="1"/>
</dbReference>
<dbReference type="InterPro" id="IPR033116">
    <property type="entry name" value="TRYPSIN_SER"/>
</dbReference>
<dbReference type="InterPro" id="IPR043504">
    <property type="entry name" value="Peptidase_S1_PA_chymotrypsin"/>
</dbReference>
<dbReference type="CDD" id="cd00190">
    <property type="entry name" value="Tryp_SPc"/>
    <property type="match status" value="1"/>
</dbReference>
<dbReference type="InterPro" id="IPR009003">
    <property type="entry name" value="Peptidase_S1_PA"/>
</dbReference>
<dbReference type="SUPFAM" id="SSF50494">
    <property type="entry name" value="Trypsin-like serine proteases"/>
    <property type="match status" value="1"/>
</dbReference>